<dbReference type="AlphaFoldDB" id="A7VRY6"/>
<protein>
    <submittedName>
        <fullName evidence="1">Uncharacterized protein</fullName>
    </submittedName>
</protein>
<reference evidence="1 3" key="1">
    <citation type="submission" date="2007-08" db="EMBL/GenBank/DDBJ databases">
        <title>Draft genome sequence of Clostridium leptum (DSM 753).</title>
        <authorList>
            <person name="Sudarsanam P."/>
            <person name="Ley R."/>
            <person name="Guruge J."/>
            <person name="Turnbaugh P.J."/>
            <person name="Mahowald M."/>
            <person name="Liep D."/>
            <person name="Gordon J."/>
        </authorList>
    </citation>
    <scope>NUCLEOTIDE SEQUENCE [LARGE SCALE GENOMIC DNA]</scope>
    <source>
        <strain evidence="1 3">DSM 753</strain>
    </source>
</reference>
<comment type="caution">
    <text evidence="1">The sequence shown here is derived from an EMBL/GenBank/DDBJ whole genome shotgun (WGS) entry which is preliminary data.</text>
</comment>
<dbReference type="HOGENOM" id="CLU_2245244_0_0_9"/>
<dbReference type="EMBL" id="NOXF01000010">
    <property type="protein sequence ID" value="PEQ23872.1"/>
    <property type="molecule type" value="Genomic_DNA"/>
</dbReference>
<reference evidence="1 3" key="2">
    <citation type="submission" date="2007-08" db="EMBL/GenBank/DDBJ databases">
        <authorList>
            <person name="Fulton L."/>
            <person name="Clifton S."/>
            <person name="Fulton B."/>
            <person name="Xu J."/>
            <person name="Minx P."/>
            <person name="Pepin K.H."/>
            <person name="Johnson M."/>
            <person name="Thiruvilangam P."/>
            <person name="Bhonagiri V."/>
            <person name="Nash W.E."/>
            <person name="Wang C."/>
            <person name="Mardis E.R."/>
            <person name="Wilson R.K."/>
        </authorList>
    </citation>
    <scope>NUCLEOTIDE SEQUENCE [LARGE SCALE GENOMIC DNA]</scope>
    <source>
        <strain evidence="1 3">DSM 753</strain>
    </source>
</reference>
<gene>
    <name evidence="2" type="ORF">CH238_12020</name>
    <name evidence="1" type="ORF">CLOLEP_01323</name>
</gene>
<evidence type="ECO:0000313" key="4">
    <source>
        <dbReference type="Proteomes" id="UP000220611"/>
    </source>
</evidence>
<evidence type="ECO:0000313" key="2">
    <source>
        <dbReference type="EMBL" id="PEQ23872.1"/>
    </source>
</evidence>
<keyword evidence="4" id="KW-1185">Reference proteome</keyword>
<dbReference type="EMBL" id="ABCB02000017">
    <property type="protein sequence ID" value="EDO61816.1"/>
    <property type="molecule type" value="Genomic_DNA"/>
</dbReference>
<evidence type="ECO:0000313" key="3">
    <source>
        <dbReference type="Proteomes" id="UP000003490"/>
    </source>
</evidence>
<dbReference type="Proteomes" id="UP000220611">
    <property type="component" value="Unassembled WGS sequence"/>
</dbReference>
<reference evidence="2 4" key="3">
    <citation type="submission" date="2017-07" db="EMBL/GenBank/DDBJ databases">
        <title>Prevalence of linear plasmids in Cutibacterium (Propionibacterium) acnes isolates obtained from prostatic tissue.</title>
        <authorList>
            <person name="Davidsson S."/>
            <person name="Carlsson J."/>
            <person name="Molling P."/>
            <person name="Andren O."/>
            <person name="Andersson S.-O."/>
            <person name="Brzuszkiewicz E."/>
            <person name="Poehlein A."/>
            <person name="Al-Zeer M."/>
            <person name="Brinkmann V."/>
            <person name="Scavenius C."/>
            <person name="Nazipi S."/>
            <person name="Soderquist B."/>
            <person name="Bruggemann H."/>
        </authorList>
    </citation>
    <scope>NUCLEOTIDE SEQUENCE [LARGE SCALE GENOMIC DNA]</scope>
    <source>
        <strain evidence="2 4">DSM 753</strain>
    </source>
</reference>
<sequence>MVWESKKHVVPRLDYFENQGVMTGSKEFPRVDHMIDEFRYKLETVGESIKGYVWHGPYCYNYCRDNGQIKAEAEFPLTKEGTDEIFHWLEEMYTVMERESRVGN</sequence>
<name>A7VRY6_9FIRM</name>
<evidence type="ECO:0000313" key="1">
    <source>
        <dbReference type="EMBL" id="EDO61816.1"/>
    </source>
</evidence>
<dbReference type="Proteomes" id="UP000003490">
    <property type="component" value="Unassembled WGS sequence"/>
</dbReference>
<organism evidence="1 3">
    <name type="scientific">[Clostridium] leptum DSM 753</name>
    <dbReference type="NCBI Taxonomy" id="428125"/>
    <lineage>
        <taxon>Bacteria</taxon>
        <taxon>Bacillati</taxon>
        <taxon>Bacillota</taxon>
        <taxon>Clostridia</taxon>
        <taxon>Eubacteriales</taxon>
        <taxon>Oscillospiraceae</taxon>
        <taxon>Oscillospiraceae incertae sedis</taxon>
    </lineage>
</organism>
<dbReference type="OrthoDB" id="1821907at2"/>
<accession>A7VRY6</accession>
<proteinExistence type="predicted"/>